<gene>
    <name evidence="2" type="ORF">E2C01_057318</name>
</gene>
<dbReference type="Proteomes" id="UP000324222">
    <property type="component" value="Unassembled WGS sequence"/>
</dbReference>
<feature type="chain" id="PRO_5022740738" description="Secreted protein" evidence="1">
    <location>
        <begin position="22"/>
        <end position="104"/>
    </location>
</feature>
<proteinExistence type="predicted"/>
<reference evidence="2 3" key="1">
    <citation type="submission" date="2019-05" db="EMBL/GenBank/DDBJ databases">
        <title>Another draft genome of Portunus trituberculatus and its Hox gene families provides insights of decapod evolution.</title>
        <authorList>
            <person name="Jeong J.-H."/>
            <person name="Song I."/>
            <person name="Kim S."/>
            <person name="Choi T."/>
            <person name="Kim D."/>
            <person name="Ryu S."/>
            <person name="Kim W."/>
        </authorList>
    </citation>
    <scope>NUCLEOTIDE SEQUENCE [LARGE SCALE GENOMIC DNA]</scope>
    <source>
        <tissue evidence="2">Muscle</tissue>
    </source>
</reference>
<evidence type="ECO:0000313" key="2">
    <source>
        <dbReference type="EMBL" id="MPC63224.1"/>
    </source>
</evidence>
<accession>A0A5B7H317</accession>
<keyword evidence="1" id="KW-0732">Signal</keyword>
<evidence type="ECO:0000256" key="1">
    <source>
        <dbReference type="SAM" id="SignalP"/>
    </source>
</evidence>
<dbReference type="AlphaFoldDB" id="A0A5B7H317"/>
<evidence type="ECO:0008006" key="4">
    <source>
        <dbReference type="Google" id="ProtNLM"/>
    </source>
</evidence>
<dbReference type="EMBL" id="VSRR010020544">
    <property type="protein sequence ID" value="MPC63224.1"/>
    <property type="molecule type" value="Genomic_DNA"/>
</dbReference>
<name>A0A5B7H317_PORTR</name>
<comment type="caution">
    <text evidence="2">The sequence shown here is derived from an EMBL/GenBank/DDBJ whole genome shotgun (WGS) entry which is preliminary data.</text>
</comment>
<feature type="signal peptide" evidence="1">
    <location>
        <begin position="1"/>
        <end position="21"/>
    </location>
</feature>
<organism evidence="2 3">
    <name type="scientific">Portunus trituberculatus</name>
    <name type="common">Swimming crab</name>
    <name type="synonym">Neptunus trituberculatus</name>
    <dbReference type="NCBI Taxonomy" id="210409"/>
    <lineage>
        <taxon>Eukaryota</taxon>
        <taxon>Metazoa</taxon>
        <taxon>Ecdysozoa</taxon>
        <taxon>Arthropoda</taxon>
        <taxon>Crustacea</taxon>
        <taxon>Multicrustacea</taxon>
        <taxon>Malacostraca</taxon>
        <taxon>Eumalacostraca</taxon>
        <taxon>Eucarida</taxon>
        <taxon>Decapoda</taxon>
        <taxon>Pleocyemata</taxon>
        <taxon>Brachyura</taxon>
        <taxon>Eubrachyura</taxon>
        <taxon>Portunoidea</taxon>
        <taxon>Portunidae</taxon>
        <taxon>Portuninae</taxon>
        <taxon>Portunus</taxon>
    </lineage>
</organism>
<evidence type="ECO:0000313" key="3">
    <source>
        <dbReference type="Proteomes" id="UP000324222"/>
    </source>
</evidence>
<protein>
    <recommendedName>
        <fullName evidence="4">Secreted protein</fullName>
    </recommendedName>
</protein>
<sequence>MVMVAMVVVVVMMVARQYLSSLSPGVASNHQCRHTGSHKHTPITRLHKARVEPQPAAPCIPGLCTFVKTGFESLPGWIQFVLGSLHATQVLPVELAVEARDISG</sequence>
<keyword evidence="3" id="KW-1185">Reference proteome</keyword>